<name>A0A8S5P4Z2_9CAUD</name>
<proteinExistence type="predicted"/>
<dbReference type="InterPro" id="IPR025586">
    <property type="entry name" value="PcfJ"/>
</dbReference>
<dbReference type="Pfam" id="PF14284">
    <property type="entry name" value="PcfJ"/>
    <property type="match status" value="1"/>
</dbReference>
<dbReference type="EMBL" id="BK015323">
    <property type="protein sequence ID" value="DAE01260.1"/>
    <property type="molecule type" value="Genomic_DNA"/>
</dbReference>
<feature type="coiled-coil region" evidence="1">
    <location>
        <begin position="619"/>
        <end position="646"/>
    </location>
</feature>
<organism evidence="2">
    <name type="scientific">Siphoviridae sp. ctJcm18</name>
    <dbReference type="NCBI Taxonomy" id="2825433"/>
    <lineage>
        <taxon>Viruses</taxon>
        <taxon>Duplodnaviria</taxon>
        <taxon>Heunggongvirae</taxon>
        <taxon>Uroviricota</taxon>
        <taxon>Caudoviricetes</taxon>
    </lineage>
</organism>
<evidence type="ECO:0000256" key="1">
    <source>
        <dbReference type="SAM" id="Coils"/>
    </source>
</evidence>
<keyword evidence="1" id="KW-0175">Coiled coil</keyword>
<protein>
    <submittedName>
        <fullName evidence="2">PcfJ like protein</fullName>
    </submittedName>
</protein>
<accession>A0A8S5P4Z2</accession>
<sequence>MNTTYIDNIPNEIIEKNKATVKKFLSTKEGANPNLNSCPDITVYWQQKANGKAFHLLRGEYEIIQHNDTIRQYRKGVTGHFNVSNIQSHTIVAGSGKNAKVAYAKYYPEFEMLVFGIMTINTRKIPEEKRNYYFMERYFLFKNCPAPFDVNGDIAFKSKGGKFYSLGFVRFLQHDLYKAVYHFHFSQAIEEFTEKESNPRIRWTQWTPYTFADYYKVAYPRTVSKSSADISEIVNSLPTVNLDELRQLYPKKAIDVKNSWNNEYHTEYKDTIWTFNILNENYCVIRQFGGYFKFEEQTRILIDNKGKVTIFNPASTLSKNVVFRVSSSSDIGIPSDNVCFFKGFEDMFKFKRLFYISSIINDSDIMTKTNSLILRIIYTLRCPAIEQFYKARYKYIANYLMSASAKSDIEHLFGFRKYSKSANIYELSGMNKHQLELVDKMFEEKKKSPNSPTYIYTGATYTPRCVIEIVRFVAGVKNLSSITNKDSDFYFNMAKRMGNVLSDYREFLYFVGVNNSVYTFYFNRKNYWKESLYINKEKDIQSLTPEQDEKNRKNLLKLMRLQEKTDKKGLNEDVFRIFSDAFNLFKQISNANRPDIDLYACKDVNELHRYHNMLIEINITDKEARNKEEQERLNKLAAKLYDQRKEKFEYADDNFSIVVPEEMNKITKEGVYLHHCVGGYISRVAEGRTNILFLRKNENIDIPFFTIEVNTYNEVIQIHGLYNRWLGNEPDAVKFVINWIHEKGIKCPVNIVLNKGQGYSASSSKLDAKEYGLGGKSYV</sequence>
<evidence type="ECO:0000313" key="2">
    <source>
        <dbReference type="EMBL" id="DAE01260.1"/>
    </source>
</evidence>
<reference evidence="2" key="1">
    <citation type="journal article" date="2021" name="Proc. Natl. Acad. Sci. U.S.A.">
        <title>A Catalog of Tens of Thousands of Viruses from Human Metagenomes Reveals Hidden Associations with Chronic Diseases.</title>
        <authorList>
            <person name="Tisza M.J."/>
            <person name="Buck C.B."/>
        </authorList>
    </citation>
    <scope>NUCLEOTIDE SEQUENCE</scope>
    <source>
        <strain evidence="2">CtJcm18</strain>
    </source>
</reference>